<dbReference type="PANTHER" id="PTHR46780">
    <property type="entry name" value="PROTEIN EVA-1"/>
    <property type="match status" value="1"/>
</dbReference>
<sequence>MGTLMTHRQISCLDKSISLRCPNGTNVVLKDARYVSLPPAAYANTKDFNICDAIAAGAINNSLVVGETSSTALISNAGMCQWHELLQTAVEVCHSKQQCQFQVSPSKSGFETCPRKGTLVRVEYNCRPSSFSSKVGCEHEKVNFECEPYTRLAIYSASYGRTQYQSVQCPQPQGVAEETCLLSYATEIVIDHCHGKRNCTLVADSKTFTNPCKEKSRVYLKVVYACVPRKVLLDKYEEAAFWDEYPFFEESGDPHDVLDNPKSLAPFPDLTNHVNHHNQSNGNDATLLHHLTSNSIHNSTFGDSGEKLYVYLIGGASGVLISLTVFVIARLIWKRRRSRNDDKLRDMNLADKTLPHSFNDEICEVDADVTLAQVMPSVTIIPSHHHISSPSEVVRYGKDDIMPRSLYQDDNSQFYYG</sequence>
<proteinExistence type="predicted"/>
<dbReference type="Gene3D" id="2.60.120.740">
    <property type="match status" value="2"/>
</dbReference>
<keyword evidence="1" id="KW-0812">Transmembrane</keyword>
<evidence type="ECO:0000256" key="1">
    <source>
        <dbReference type="SAM" id="Phobius"/>
    </source>
</evidence>
<dbReference type="CDD" id="cd22829">
    <property type="entry name" value="Gal_Rha_Lectin_EVA1_EVA1C_rpt2"/>
    <property type="match status" value="1"/>
</dbReference>
<keyword evidence="1" id="KW-0472">Membrane</keyword>
<dbReference type="InterPro" id="IPR043159">
    <property type="entry name" value="Lectin_gal-bd_sf"/>
</dbReference>
<evidence type="ECO:0000259" key="2">
    <source>
        <dbReference type="PROSITE" id="PS50228"/>
    </source>
</evidence>
<dbReference type="Pfam" id="PF02140">
    <property type="entry name" value="SUEL_Lectin"/>
    <property type="match status" value="1"/>
</dbReference>
<dbReference type="EMBL" id="JBBCAQ010000034">
    <property type="protein sequence ID" value="KAK7580265.1"/>
    <property type="molecule type" value="Genomic_DNA"/>
</dbReference>
<dbReference type="PROSITE" id="PS50228">
    <property type="entry name" value="SUEL_LECTIN"/>
    <property type="match status" value="2"/>
</dbReference>
<reference evidence="3 4" key="1">
    <citation type="submission" date="2024-03" db="EMBL/GenBank/DDBJ databases">
        <title>Adaptation during the transition from Ophiocordyceps entomopathogen to insect associate is accompanied by gene loss and intensified selection.</title>
        <authorList>
            <person name="Ward C.M."/>
            <person name="Onetto C.A."/>
            <person name="Borneman A.R."/>
        </authorList>
    </citation>
    <scope>NUCLEOTIDE SEQUENCE [LARGE SCALE GENOMIC DNA]</scope>
    <source>
        <strain evidence="3">AWRI1</strain>
        <tissue evidence="3">Single Adult Female</tissue>
    </source>
</reference>
<evidence type="ECO:0000313" key="3">
    <source>
        <dbReference type="EMBL" id="KAK7580265.1"/>
    </source>
</evidence>
<feature type="domain" description="SUEL-type lectin" evidence="2">
    <location>
        <begin position="136"/>
        <end position="227"/>
    </location>
</feature>
<evidence type="ECO:0000313" key="4">
    <source>
        <dbReference type="Proteomes" id="UP001367676"/>
    </source>
</evidence>
<dbReference type="AlphaFoldDB" id="A0AAN9TCH1"/>
<protein>
    <recommendedName>
        <fullName evidence="2">SUEL-type lectin domain-containing protein</fullName>
    </recommendedName>
</protein>
<dbReference type="Proteomes" id="UP001367676">
    <property type="component" value="Unassembled WGS sequence"/>
</dbReference>
<dbReference type="GO" id="GO:0030246">
    <property type="term" value="F:carbohydrate binding"/>
    <property type="evidence" value="ECO:0007669"/>
    <property type="project" value="InterPro"/>
</dbReference>
<keyword evidence="1" id="KW-1133">Transmembrane helix</keyword>
<comment type="caution">
    <text evidence="3">The sequence shown here is derived from an EMBL/GenBank/DDBJ whole genome shotgun (WGS) entry which is preliminary data.</text>
</comment>
<keyword evidence="4" id="KW-1185">Reference proteome</keyword>
<accession>A0AAN9TCH1</accession>
<name>A0AAN9TCH1_9HEMI</name>
<dbReference type="InterPro" id="IPR000922">
    <property type="entry name" value="Lectin_gal-bd_dom"/>
</dbReference>
<organism evidence="3 4">
    <name type="scientific">Parthenolecanium corni</name>
    <dbReference type="NCBI Taxonomy" id="536013"/>
    <lineage>
        <taxon>Eukaryota</taxon>
        <taxon>Metazoa</taxon>
        <taxon>Ecdysozoa</taxon>
        <taxon>Arthropoda</taxon>
        <taxon>Hexapoda</taxon>
        <taxon>Insecta</taxon>
        <taxon>Pterygota</taxon>
        <taxon>Neoptera</taxon>
        <taxon>Paraneoptera</taxon>
        <taxon>Hemiptera</taxon>
        <taxon>Sternorrhyncha</taxon>
        <taxon>Coccoidea</taxon>
        <taxon>Coccidae</taxon>
        <taxon>Parthenolecanium</taxon>
    </lineage>
</organism>
<feature type="domain" description="SUEL-type lectin" evidence="2">
    <location>
        <begin position="11"/>
        <end position="127"/>
    </location>
</feature>
<feature type="transmembrane region" description="Helical" evidence="1">
    <location>
        <begin position="308"/>
        <end position="333"/>
    </location>
</feature>
<gene>
    <name evidence="3" type="ORF">V9T40_000894</name>
</gene>